<protein>
    <submittedName>
        <fullName evidence="4">Coat protein</fullName>
    </submittedName>
</protein>
<comment type="subcellular location">
    <subcellularLocation>
        <location evidence="1">Virion</location>
    </subcellularLocation>
</comment>
<evidence type="ECO:0000256" key="3">
    <source>
        <dbReference type="ARBA" id="ARBA00022844"/>
    </source>
</evidence>
<dbReference type="InterPro" id="IPR015954">
    <property type="entry name" value="Phage_RNA-type_capsid"/>
</dbReference>
<evidence type="ECO:0000256" key="2">
    <source>
        <dbReference type="ARBA" id="ARBA00022561"/>
    </source>
</evidence>
<gene>
    <name evidence="4" type="primary">ESE021_2</name>
</gene>
<name>A0A8S5KYD6_9VIRU</name>
<evidence type="ECO:0000256" key="1">
    <source>
        <dbReference type="ARBA" id="ARBA00004328"/>
    </source>
</evidence>
<dbReference type="GO" id="GO:0019028">
    <property type="term" value="C:viral capsid"/>
    <property type="evidence" value="ECO:0007669"/>
    <property type="project" value="UniProtKB-KW"/>
</dbReference>
<keyword evidence="5" id="KW-1185">Reference proteome</keyword>
<organism evidence="4 5">
    <name type="scientific">ssRNA phage ESE021</name>
    <dbReference type="NCBI Taxonomy" id="2786004"/>
    <lineage>
        <taxon>Viruses</taxon>
        <taxon>Riboviria</taxon>
        <taxon>Orthornavirae</taxon>
        <taxon>Lenarviricota</taxon>
        <taxon>Leviviricetes</taxon>
        <taxon>Norzivirales</taxon>
        <taxon>Fiersviridae</taxon>
        <taxon>Kiwsmaevirus</taxon>
        <taxon>Kiwsmaevirus defluviicola</taxon>
    </lineage>
</organism>
<dbReference type="RefSeq" id="YP_010769458.1">
    <property type="nucleotide sequence ID" value="NC_073981.1"/>
</dbReference>
<reference evidence="4" key="1">
    <citation type="submission" date="2020-09" db="EMBL/GenBank/DDBJ databases">
        <title>Leviviricetes taxonomy.</title>
        <authorList>
            <person name="Stockdale S.R."/>
            <person name="Callanan J."/>
            <person name="Adriaenssens E.M."/>
            <person name="Kuhn J.H."/>
            <person name="Rumnieks J."/>
            <person name="Shkoporov A."/>
            <person name="Draper L.A."/>
            <person name="Ross P."/>
            <person name="Hill C."/>
        </authorList>
    </citation>
    <scope>NUCLEOTIDE SEQUENCE</scope>
</reference>
<evidence type="ECO:0000313" key="4">
    <source>
        <dbReference type="EMBL" id="DAD49906.1"/>
    </source>
</evidence>
<dbReference type="Gene3D" id="3.30.380.10">
    <property type="entry name" value="MS2 Viral Coat Protein"/>
    <property type="match status" value="1"/>
</dbReference>
<dbReference type="EMBL" id="BK013376">
    <property type="protein sequence ID" value="DAD49906.1"/>
    <property type="molecule type" value="Genomic_RNA"/>
</dbReference>
<keyword evidence="3" id="KW-0946">Virion</keyword>
<evidence type="ECO:0000313" key="5">
    <source>
        <dbReference type="Proteomes" id="UP000677815"/>
    </source>
</evidence>
<accession>A0A8S5KYD6</accession>
<sequence length="151" mass="15948">MSSQANITVFDGAATPVSHVLVPLGVGIDENLGSVAKWRENLATVPLYANVRVTTMQKKLKSGIERVEIRVEVPVMEAVSGQNAFGYTAAPKVAFTDSGSFVGYFSERSAQSNRRLVKQILTNLLGNVSTSVAAPTTGFASELIDSGITAS</sequence>
<proteinExistence type="predicted"/>
<dbReference type="KEGG" id="vg:80398480"/>
<dbReference type="GeneID" id="80398480"/>
<dbReference type="Proteomes" id="UP000677815">
    <property type="component" value="Segment"/>
</dbReference>
<keyword evidence="2 4" id="KW-0167">Capsid protein</keyword>